<feature type="signal peptide" evidence="2">
    <location>
        <begin position="1"/>
        <end position="19"/>
    </location>
</feature>
<evidence type="ECO:0000313" key="6">
    <source>
        <dbReference type="Proteomes" id="UP001138672"/>
    </source>
</evidence>
<protein>
    <recommendedName>
        <fullName evidence="3">Protein-glutamine gamma-glutamyltransferase-like C-terminal domain-containing protein</fullName>
    </recommendedName>
</protein>
<keyword evidence="1" id="KW-0472">Membrane</keyword>
<evidence type="ECO:0000313" key="5">
    <source>
        <dbReference type="EMBL" id="MDQ0337127.1"/>
    </source>
</evidence>
<feature type="chain" id="PRO_5040837721" description="Protein-glutamine gamma-glutamyltransferase-like C-terminal domain-containing protein" evidence="2">
    <location>
        <begin position="20"/>
        <end position="239"/>
    </location>
</feature>
<keyword evidence="2" id="KW-0732">Signal</keyword>
<keyword evidence="1" id="KW-0812">Transmembrane</keyword>
<accession>A0A9X0YMV2</accession>
<reference evidence="4" key="1">
    <citation type="submission" date="2021-03" db="EMBL/GenBank/DDBJ databases">
        <title>Genomic Encyclopedia of Type Strains, Phase IV (KMG-IV): sequencing the most valuable type-strain genomes for metagenomic binning, comparative biology and taxonomic classification.</title>
        <authorList>
            <person name="Goeker M."/>
        </authorList>
    </citation>
    <scope>NUCLEOTIDE SEQUENCE</scope>
    <source>
        <strain evidence="4">DSM 15523</strain>
        <strain evidence="5 7">DSM 16476</strain>
    </source>
</reference>
<evidence type="ECO:0000256" key="2">
    <source>
        <dbReference type="SAM" id="SignalP"/>
    </source>
</evidence>
<sequence>MIKKALYLIIFIIAQYSFAQEITTYSQTETDTIEVNPSTVAAQDLSYNSNLKDKYNEEDFQYFDTIKAKKETVKEPSDFDYGFLESFSTFMTSAFPFILGLIIVFIIIKSVLGLQGRFWSVSSAPKTVADPLIYEEEDLHDTDFNTRLKHAIANQDYRLATRYYYLSVLKVLSDKKTITYHKDKTNTEYQFEIENKPLREQFKNISYIYNYVWYGEFPIDASQFQTIENSYKSIFKSIS</sequence>
<dbReference type="EMBL" id="JAUSUU010000014">
    <property type="protein sequence ID" value="MDQ0337127.1"/>
    <property type="molecule type" value="Genomic_DNA"/>
</dbReference>
<evidence type="ECO:0000313" key="7">
    <source>
        <dbReference type="Proteomes" id="UP001231587"/>
    </source>
</evidence>
<dbReference type="AlphaFoldDB" id="A0A9X0YMV2"/>
<dbReference type="EMBL" id="JAGGJQ010000013">
    <property type="protein sequence ID" value="MBP1841672.1"/>
    <property type="molecule type" value="Genomic_DNA"/>
</dbReference>
<keyword evidence="7" id="KW-1185">Reference proteome</keyword>
<feature type="transmembrane region" description="Helical" evidence="1">
    <location>
        <begin position="87"/>
        <end position="108"/>
    </location>
</feature>
<dbReference type="InterPro" id="IPR025403">
    <property type="entry name" value="TgpA-like_C"/>
</dbReference>
<dbReference type="Proteomes" id="UP001231587">
    <property type="component" value="Unassembled WGS sequence"/>
</dbReference>
<organism evidence="4 6">
    <name type="scientific">Formosa algae</name>
    <dbReference type="NCBI Taxonomy" id="225843"/>
    <lineage>
        <taxon>Bacteria</taxon>
        <taxon>Pseudomonadati</taxon>
        <taxon>Bacteroidota</taxon>
        <taxon>Flavobacteriia</taxon>
        <taxon>Flavobacteriales</taxon>
        <taxon>Flavobacteriaceae</taxon>
        <taxon>Formosa</taxon>
    </lineage>
</organism>
<gene>
    <name evidence="4" type="ORF">J2Z56_003610</name>
    <name evidence="5" type="ORF">J2Z57_003589</name>
</gene>
<name>A0A9X0YMV2_9FLAO</name>
<keyword evidence="1" id="KW-1133">Transmembrane helix</keyword>
<feature type="domain" description="Protein-glutamine gamma-glutamyltransferase-like C-terminal" evidence="3">
    <location>
        <begin position="165"/>
        <end position="229"/>
    </location>
</feature>
<dbReference type="Proteomes" id="UP001138672">
    <property type="component" value="Unassembled WGS sequence"/>
</dbReference>
<dbReference type="Pfam" id="PF13559">
    <property type="entry name" value="DUF4129"/>
    <property type="match status" value="1"/>
</dbReference>
<evidence type="ECO:0000259" key="3">
    <source>
        <dbReference type="Pfam" id="PF13559"/>
    </source>
</evidence>
<evidence type="ECO:0000313" key="4">
    <source>
        <dbReference type="EMBL" id="MBP1841672.1"/>
    </source>
</evidence>
<comment type="caution">
    <text evidence="4">The sequence shown here is derived from an EMBL/GenBank/DDBJ whole genome shotgun (WGS) entry which is preliminary data.</text>
</comment>
<dbReference type="OrthoDB" id="5491447at2"/>
<dbReference type="RefSeq" id="WP_057781466.1">
    <property type="nucleotide sequence ID" value="NZ_JAGGJQ010000013.1"/>
</dbReference>
<proteinExistence type="predicted"/>
<evidence type="ECO:0000256" key="1">
    <source>
        <dbReference type="SAM" id="Phobius"/>
    </source>
</evidence>